<evidence type="ECO:0008006" key="4">
    <source>
        <dbReference type="Google" id="ProtNLM"/>
    </source>
</evidence>
<protein>
    <recommendedName>
        <fullName evidence="4">Estradiol 17-beta-dehydrogenase 2</fullName>
    </recommendedName>
</protein>
<dbReference type="InterPro" id="IPR002347">
    <property type="entry name" value="SDR_fam"/>
</dbReference>
<reference evidence="2" key="1">
    <citation type="journal article" date="2023" name="Insect Mol. Biol.">
        <title>Genome sequencing provides insights into the evolution of gene families encoding plant cell wall-degrading enzymes in longhorned beetles.</title>
        <authorList>
            <person name="Shin N.R."/>
            <person name="Okamura Y."/>
            <person name="Kirsch R."/>
            <person name="Pauchet Y."/>
        </authorList>
    </citation>
    <scope>NUCLEOTIDE SEQUENCE</scope>
    <source>
        <strain evidence="2">MMC_N1</strain>
    </source>
</reference>
<comment type="caution">
    <text evidence="2">The sequence shown here is derived from an EMBL/GenBank/DDBJ whole genome shotgun (WGS) entry which is preliminary data.</text>
</comment>
<dbReference type="Proteomes" id="UP001162164">
    <property type="component" value="Unassembled WGS sequence"/>
</dbReference>
<dbReference type="PANTHER" id="PTHR43313:SF36">
    <property type="entry name" value="D-BETA-HYDROXYBUTYRATE DEHYDROGENASE, MITOCHONDRIAL"/>
    <property type="match status" value="1"/>
</dbReference>
<dbReference type="EMBL" id="JAPWTJ010003531">
    <property type="protein sequence ID" value="KAJ8955301.1"/>
    <property type="molecule type" value="Genomic_DNA"/>
</dbReference>
<dbReference type="InterPro" id="IPR036291">
    <property type="entry name" value="NAD(P)-bd_dom_sf"/>
</dbReference>
<dbReference type="Pfam" id="PF00106">
    <property type="entry name" value="adh_short"/>
    <property type="match status" value="1"/>
</dbReference>
<accession>A0ABQ9IQV4</accession>
<name>A0ABQ9IQV4_9CUCU</name>
<dbReference type="PROSITE" id="PS00061">
    <property type="entry name" value="ADH_SHORT"/>
    <property type="match status" value="1"/>
</dbReference>
<evidence type="ECO:0000313" key="2">
    <source>
        <dbReference type="EMBL" id="KAJ8955301.1"/>
    </source>
</evidence>
<dbReference type="InterPro" id="IPR020904">
    <property type="entry name" value="Sc_DH/Rdtase_CS"/>
</dbReference>
<dbReference type="SUPFAM" id="SSF51735">
    <property type="entry name" value="NAD(P)-binding Rossmann-fold domains"/>
    <property type="match status" value="1"/>
</dbReference>
<sequence length="366" mass="41339">MLNGNKMGTFSKALLTSFEIINELYTALGAGLLGMIVLLKHGFDSHQSIKTLSVVGLTTASWIFITRQTEKLKASKKESSCDSGLGFSLAQHATDMGFTVIAGFLSLDSKGSKEIRSLYGSNIIQIQLDVTSTSTLHAIINNAAVMVFGEFEWLTEKLIQEQVEVNLLGTFRFSNAFCPLLRQHKGRIITITSHCSQATLPGLSVYGATKAALTAWSDGIRVELKKYGVSVLTFIPGSFTIQSNIMGKQLQNVQEMHDNFTTEQHNFYSDYFKRYNVYLSFITPPTVPKKIEDSNIYNVFECTLLDKYPKVVYKNEQLRYAFYHLLFKFSPWCLRDYFVTHFMQMPEYTPPIDATVYDDDIDDIDL</sequence>
<keyword evidence="1" id="KW-0560">Oxidoreductase</keyword>
<evidence type="ECO:0000313" key="3">
    <source>
        <dbReference type="Proteomes" id="UP001162164"/>
    </source>
</evidence>
<proteinExistence type="predicted"/>
<evidence type="ECO:0000256" key="1">
    <source>
        <dbReference type="ARBA" id="ARBA00023002"/>
    </source>
</evidence>
<keyword evidence="3" id="KW-1185">Reference proteome</keyword>
<dbReference type="PANTHER" id="PTHR43313">
    <property type="entry name" value="SHORT-CHAIN DEHYDROGENASE/REDUCTASE FAMILY 9C"/>
    <property type="match status" value="1"/>
</dbReference>
<organism evidence="2 3">
    <name type="scientific">Molorchus minor</name>
    <dbReference type="NCBI Taxonomy" id="1323400"/>
    <lineage>
        <taxon>Eukaryota</taxon>
        <taxon>Metazoa</taxon>
        <taxon>Ecdysozoa</taxon>
        <taxon>Arthropoda</taxon>
        <taxon>Hexapoda</taxon>
        <taxon>Insecta</taxon>
        <taxon>Pterygota</taxon>
        <taxon>Neoptera</taxon>
        <taxon>Endopterygota</taxon>
        <taxon>Coleoptera</taxon>
        <taxon>Polyphaga</taxon>
        <taxon>Cucujiformia</taxon>
        <taxon>Chrysomeloidea</taxon>
        <taxon>Cerambycidae</taxon>
        <taxon>Lamiinae</taxon>
        <taxon>Monochamini</taxon>
        <taxon>Molorchus</taxon>
    </lineage>
</organism>
<dbReference type="Gene3D" id="3.40.50.720">
    <property type="entry name" value="NAD(P)-binding Rossmann-like Domain"/>
    <property type="match status" value="1"/>
</dbReference>
<gene>
    <name evidence="2" type="ORF">NQ317_007578</name>
</gene>
<dbReference type="PRINTS" id="PR00081">
    <property type="entry name" value="GDHRDH"/>
</dbReference>